<evidence type="ECO:0000256" key="4">
    <source>
        <dbReference type="ARBA" id="ARBA00022771"/>
    </source>
</evidence>
<keyword evidence="6" id="KW-1133">Transmembrane helix</keyword>
<dbReference type="Pfam" id="PF12906">
    <property type="entry name" value="RINGv"/>
    <property type="match status" value="1"/>
</dbReference>
<reference evidence="10" key="1">
    <citation type="submission" date="2021-03" db="EMBL/GenBank/DDBJ databases">
        <title>Comparative genomics and phylogenomic investigation of the class Geoglossomycetes provide insights into ecological specialization and systematics.</title>
        <authorList>
            <person name="Melie T."/>
            <person name="Pirro S."/>
            <person name="Miller A.N."/>
            <person name="Quandt A."/>
        </authorList>
    </citation>
    <scope>NUCLEOTIDE SEQUENCE</scope>
    <source>
        <strain evidence="10">CAQ_001_2017</strain>
    </source>
</reference>
<gene>
    <name evidence="10" type="ORF">GP486_004331</name>
</gene>
<dbReference type="GO" id="GO:0016020">
    <property type="term" value="C:membrane"/>
    <property type="evidence" value="ECO:0007669"/>
    <property type="project" value="UniProtKB-SubCell"/>
</dbReference>
<dbReference type="Gene3D" id="3.30.40.10">
    <property type="entry name" value="Zinc/RING finger domain, C3HC4 (zinc finger)"/>
    <property type="match status" value="1"/>
</dbReference>
<feature type="compositionally biased region" description="Low complexity" evidence="8">
    <location>
        <begin position="423"/>
        <end position="434"/>
    </location>
</feature>
<dbReference type="Proteomes" id="UP000750711">
    <property type="component" value="Unassembled WGS sequence"/>
</dbReference>
<keyword evidence="4" id="KW-0863">Zinc-finger</keyword>
<feature type="compositionally biased region" description="Low complexity" evidence="8">
    <location>
        <begin position="58"/>
        <end position="73"/>
    </location>
</feature>
<accession>A0A9P8LBC6</accession>
<evidence type="ECO:0000256" key="7">
    <source>
        <dbReference type="ARBA" id="ARBA00023136"/>
    </source>
</evidence>
<evidence type="ECO:0000256" key="5">
    <source>
        <dbReference type="ARBA" id="ARBA00022833"/>
    </source>
</evidence>
<keyword evidence="3" id="KW-0479">Metal-binding</keyword>
<protein>
    <recommendedName>
        <fullName evidence="9">RING-CH-type domain-containing protein</fullName>
    </recommendedName>
</protein>
<dbReference type="SUPFAM" id="SSF57850">
    <property type="entry name" value="RING/U-box"/>
    <property type="match status" value="1"/>
</dbReference>
<evidence type="ECO:0000256" key="2">
    <source>
        <dbReference type="ARBA" id="ARBA00022692"/>
    </source>
</evidence>
<comment type="caution">
    <text evidence="10">The sequence shown here is derived from an EMBL/GenBank/DDBJ whole genome shotgun (WGS) entry which is preliminary data.</text>
</comment>
<dbReference type="PANTHER" id="PTHR46283">
    <property type="entry name" value="E3 UBIQUITIN-PROTEIN LIGASE MARCH5"/>
    <property type="match status" value="1"/>
</dbReference>
<evidence type="ECO:0000313" key="11">
    <source>
        <dbReference type="Proteomes" id="UP000750711"/>
    </source>
</evidence>
<evidence type="ECO:0000256" key="3">
    <source>
        <dbReference type="ARBA" id="ARBA00022723"/>
    </source>
</evidence>
<organism evidence="10 11">
    <name type="scientific">Trichoglossum hirsutum</name>
    <dbReference type="NCBI Taxonomy" id="265104"/>
    <lineage>
        <taxon>Eukaryota</taxon>
        <taxon>Fungi</taxon>
        <taxon>Dikarya</taxon>
        <taxon>Ascomycota</taxon>
        <taxon>Pezizomycotina</taxon>
        <taxon>Geoglossomycetes</taxon>
        <taxon>Geoglossales</taxon>
        <taxon>Geoglossaceae</taxon>
        <taxon>Trichoglossum</taxon>
    </lineage>
</organism>
<dbReference type="AlphaFoldDB" id="A0A9P8LBC6"/>
<keyword evidence="11" id="KW-1185">Reference proteome</keyword>
<keyword evidence="5" id="KW-0862">Zinc</keyword>
<keyword evidence="7" id="KW-0472">Membrane</keyword>
<feature type="region of interest" description="Disordered" evidence="8">
    <location>
        <begin position="1"/>
        <end position="85"/>
    </location>
</feature>
<evidence type="ECO:0000256" key="8">
    <source>
        <dbReference type="SAM" id="MobiDB-lite"/>
    </source>
</evidence>
<evidence type="ECO:0000256" key="1">
    <source>
        <dbReference type="ARBA" id="ARBA00004141"/>
    </source>
</evidence>
<dbReference type="PROSITE" id="PS51292">
    <property type="entry name" value="ZF_RING_CH"/>
    <property type="match status" value="1"/>
</dbReference>
<keyword evidence="2" id="KW-0812">Transmembrane</keyword>
<feature type="non-terminal residue" evidence="10">
    <location>
        <position position="453"/>
    </location>
</feature>
<feature type="compositionally biased region" description="Polar residues" evidence="8">
    <location>
        <begin position="31"/>
        <end position="57"/>
    </location>
</feature>
<evidence type="ECO:0000256" key="6">
    <source>
        <dbReference type="ARBA" id="ARBA00022989"/>
    </source>
</evidence>
<evidence type="ECO:0000259" key="9">
    <source>
        <dbReference type="PROSITE" id="PS51292"/>
    </source>
</evidence>
<evidence type="ECO:0000313" key="10">
    <source>
        <dbReference type="EMBL" id="KAH0559088.1"/>
    </source>
</evidence>
<dbReference type="InterPro" id="IPR013083">
    <property type="entry name" value="Znf_RING/FYVE/PHD"/>
</dbReference>
<feature type="compositionally biased region" description="Acidic residues" evidence="8">
    <location>
        <begin position="383"/>
        <end position="402"/>
    </location>
</feature>
<feature type="region of interest" description="Disordered" evidence="8">
    <location>
        <begin position="349"/>
        <end position="368"/>
    </location>
</feature>
<proteinExistence type="predicted"/>
<sequence>MASLPPAPAHPRRRAPHHDDASADSQTSSSPTGRQGSRSTPSPDSPQTLYLNDTPSFSTDAQSSKTSATASAADGKQLTTQPTTVSEEKEPRKCWICFSDETEDDPMSSQWRSPCPCALTAHESCLLDWIADLQAPGSRKRMNSGQKILCPQCKSEIRIERPRSVLVDVVNALDRAAGRIVIPGIIGALSGCIWTGCMVFGINTVHVIFGMEEASELLPGAGCALTIYKALNPFVPFPTGWGWRLRFGLPLIPVVLVLSRSNIADSVLPILPIVFFATQSSEHERLDLSTWPPSAAMTLAALPYLRGFYNEVYERAFGAAERKWVKEIQPRNGENGDDGVVADRNAELADRDIGGGGGGGGGGEDEGGEDVIMQVNVEVDVDLFDDDDDDDDDDEEDEEDDHEPPAVIPPVPVAQGAEDNGVQQPIPQQQQQPQRARQNNLVISTTHLADTIL</sequence>
<dbReference type="SMART" id="SM00744">
    <property type="entry name" value="RINGv"/>
    <property type="match status" value="1"/>
</dbReference>
<name>A0A9P8LBC6_9PEZI</name>
<comment type="subcellular location">
    <subcellularLocation>
        <location evidence="1">Membrane</location>
        <topology evidence="1">Multi-pass membrane protein</topology>
    </subcellularLocation>
</comment>
<dbReference type="GO" id="GO:0008270">
    <property type="term" value="F:zinc ion binding"/>
    <property type="evidence" value="ECO:0007669"/>
    <property type="project" value="UniProtKB-KW"/>
</dbReference>
<dbReference type="EMBL" id="JAGHQM010000670">
    <property type="protein sequence ID" value="KAH0559088.1"/>
    <property type="molecule type" value="Genomic_DNA"/>
</dbReference>
<feature type="region of interest" description="Disordered" evidence="8">
    <location>
        <begin position="383"/>
        <end position="441"/>
    </location>
</feature>
<dbReference type="InterPro" id="IPR011016">
    <property type="entry name" value="Znf_RING-CH"/>
</dbReference>
<feature type="domain" description="RING-CH-type" evidence="9">
    <location>
        <begin position="86"/>
        <end position="160"/>
    </location>
</feature>